<gene>
    <name evidence="1" type="ORF">LZZ85_23345</name>
</gene>
<dbReference type="EMBL" id="JAKLTR010000019">
    <property type="protein sequence ID" value="MCG2617251.1"/>
    <property type="molecule type" value="Genomic_DNA"/>
</dbReference>
<dbReference type="SUPFAM" id="SSF53335">
    <property type="entry name" value="S-adenosyl-L-methionine-dependent methyltransferases"/>
    <property type="match status" value="1"/>
</dbReference>
<keyword evidence="2" id="KW-1185">Reference proteome</keyword>
<protein>
    <submittedName>
        <fullName evidence="1">Class I SAM-dependent methyltransferase</fullName>
    </submittedName>
</protein>
<dbReference type="Pfam" id="PF13578">
    <property type="entry name" value="Methyltransf_24"/>
    <property type="match status" value="1"/>
</dbReference>
<evidence type="ECO:0000313" key="1">
    <source>
        <dbReference type="EMBL" id="MCG2617251.1"/>
    </source>
</evidence>
<dbReference type="InterPro" id="IPR029063">
    <property type="entry name" value="SAM-dependent_MTases_sf"/>
</dbReference>
<comment type="caution">
    <text evidence="1">The sequence shown here is derived from an EMBL/GenBank/DDBJ whole genome shotgun (WGS) entry which is preliminary data.</text>
</comment>
<proteinExistence type="predicted"/>
<dbReference type="GO" id="GO:0032259">
    <property type="term" value="P:methylation"/>
    <property type="evidence" value="ECO:0007669"/>
    <property type="project" value="UniProtKB-KW"/>
</dbReference>
<reference evidence="1" key="1">
    <citation type="submission" date="2022-01" db="EMBL/GenBank/DDBJ databases">
        <authorList>
            <person name="Jo J.-H."/>
            <person name="Im W.-T."/>
        </authorList>
    </citation>
    <scope>NUCLEOTIDE SEQUENCE</scope>
    <source>
        <strain evidence="1">NA20</strain>
    </source>
</reference>
<evidence type="ECO:0000313" key="2">
    <source>
        <dbReference type="Proteomes" id="UP001165367"/>
    </source>
</evidence>
<dbReference type="CDD" id="cd02440">
    <property type="entry name" value="AdoMet_MTases"/>
    <property type="match status" value="1"/>
</dbReference>
<organism evidence="1 2">
    <name type="scientific">Terrimonas ginsenosidimutans</name>
    <dbReference type="NCBI Taxonomy" id="2908004"/>
    <lineage>
        <taxon>Bacteria</taxon>
        <taxon>Pseudomonadati</taxon>
        <taxon>Bacteroidota</taxon>
        <taxon>Chitinophagia</taxon>
        <taxon>Chitinophagales</taxon>
        <taxon>Chitinophagaceae</taxon>
        <taxon>Terrimonas</taxon>
    </lineage>
</organism>
<sequence>MFNPFQLLRKYVRYYFISYNGKGHGMHSPFVYDLIIHVLNDRKVYADYAKVEAARKRLRQDQRTLMVEDMGAGSMKNNQGKRSVADIARHAAKPAKYGQLLYRMVKYYQPKGILELGTSLGITTRYLSLAKPSATLVTMEGAAAIASVAEEGMRQDGLDNVRLHRGNFDTELPVVLKTFKPDFIFVDGNHRMKPTVEYFEQLLRVADNDTIIVFDDIHWSEEMEQAWSYIADHPAVRCSIDLFFIGIVLFRQEFREKQHFTIRF</sequence>
<accession>A0ABS9KY62</accession>
<dbReference type="GO" id="GO:0008168">
    <property type="term" value="F:methyltransferase activity"/>
    <property type="evidence" value="ECO:0007669"/>
    <property type="project" value="UniProtKB-KW"/>
</dbReference>
<dbReference type="Proteomes" id="UP001165367">
    <property type="component" value="Unassembled WGS sequence"/>
</dbReference>
<keyword evidence="1" id="KW-0808">Transferase</keyword>
<name>A0ABS9KY62_9BACT</name>
<keyword evidence="1" id="KW-0489">Methyltransferase</keyword>
<dbReference type="Gene3D" id="3.40.50.150">
    <property type="entry name" value="Vaccinia Virus protein VP39"/>
    <property type="match status" value="1"/>
</dbReference>
<dbReference type="RefSeq" id="WP_237875831.1">
    <property type="nucleotide sequence ID" value="NZ_JAKLTR010000019.1"/>
</dbReference>